<evidence type="ECO:0000313" key="1">
    <source>
        <dbReference type="EMBL" id="OAI16330.1"/>
    </source>
</evidence>
<name>A0A177NGZ2_9GAMM</name>
<dbReference type="STRING" id="980561.A1359_08265"/>
<dbReference type="RefSeq" id="WP_066981446.1">
    <property type="nucleotide sequence ID" value="NZ_LUUI01000096.1"/>
</dbReference>
<proteinExistence type="predicted"/>
<dbReference type="Pfam" id="PF08888">
    <property type="entry name" value="HopJ"/>
    <property type="match status" value="1"/>
</dbReference>
<dbReference type="InterPro" id="IPR038604">
    <property type="entry name" value="HopJ_sf"/>
</dbReference>
<protein>
    <submittedName>
        <fullName evidence="1">Type III effector</fullName>
    </submittedName>
</protein>
<dbReference type="EMBL" id="LUUI01000096">
    <property type="protein sequence ID" value="OAI16330.1"/>
    <property type="molecule type" value="Genomic_DNA"/>
</dbReference>
<dbReference type="Proteomes" id="UP000078476">
    <property type="component" value="Unassembled WGS sequence"/>
</dbReference>
<dbReference type="Gene3D" id="3.20.160.10">
    <property type="entry name" value="vpa0580 domain like"/>
    <property type="match status" value="1"/>
</dbReference>
<comment type="caution">
    <text evidence="1">The sequence shown here is derived from an EMBL/GenBank/DDBJ whole genome shotgun (WGS) entry which is preliminary data.</text>
</comment>
<keyword evidence="2" id="KW-1185">Reference proteome</keyword>
<dbReference type="OrthoDB" id="9790826at2"/>
<evidence type="ECO:0000313" key="2">
    <source>
        <dbReference type="Proteomes" id="UP000078476"/>
    </source>
</evidence>
<dbReference type="AlphaFoldDB" id="A0A177NGZ2"/>
<dbReference type="InterPro" id="IPR014984">
    <property type="entry name" value="HopJ"/>
</dbReference>
<accession>A0A177NGZ2</accession>
<organism evidence="1 2">
    <name type="scientific">Methylomonas lenta</name>
    <dbReference type="NCBI Taxonomy" id="980561"/>
    <lineage>
        <taxon>Bacteria</taxon>
        <taxon>Pseudomonadati</taxon>
        <taxon>Pseudomonadota</taxon>
        <taxon>Gammaproteobacteria</taxon>
        <taxon>Methylococcales</taxon>
        <taxon>Methylococcaceae</taxon>
        <taxon>Methylomonas</taxon>
    </lineage>
</organism>
<reference evidence="1 2" key="1">
    <citation type="submission" date="2016-03" db="EMBL/GenBank/DDBJ databases">
        <authorList>
            <person name="Ploux O."/>
        </authorList>
    </citation>
    <scope>NUCLEOTIDE SEQUENCE [LARGE SCALE GENOMIC DNA]</scope>
    <source>
        <strain evidence="1 2">R-45370</strain>
    </source>
</reference>
<gene>
    <name evidence="1" type="ORF">A1359_08265</name>
</gene>
<sequence length="119" mass="13492">MMLNEFINRVKSGQMVDFKDSMALIAEHYTYQPAEFSNGLQQPLVNQAGQNEGSCKIFAFAMLQGLDQAQTLALFGDYYRKDVLDSPDGTDHQNIRYFMRDGWQGITFKSEALTAKHAD</sequence>